<evidence type="ECO:0000313" key="1">
    <source>
        <dbReference type="EMBL" id="MFD2906656.1"/>
    </source>
</evidence>
<evidence type="ECO:0000313" key="2">
    <source>
        <dbReference type="Proteomes" id="UP001597509"/>
    </source>
</evidence>
<comment type="caution">
    <text evidence="1">The sequence shown here is derived from an EMBL/GenBank/DDBJ whole genome shotgun (WGS) entry which is preliminary data.</text>
</comment>
<reference evidence="2" key="1">
    <citation type="journal article" date="2019" name="Int. J. Syst. Evol. Microbiol.">
        <title>The Global Catalogue of Microorganisms (GCM) 10K type strain sequencing project: providing services to taxonomists for standard genome sequencing and annotation.</title>
        <authorList>
            <consortium name="The Broad Institute Genomics Platform"/>
            <consortium name="The Broad Institute Genome Sequencing Center for Infectious Disease"/>
            <person name="Wu L."/>
            <person name="Ma J."/>
        </authorList>
    </citation>
    <scope>NUCLEOTIDE SEQUENCE [LARGE SCALE GENOMIC DNA]</scope>
    <source>
        <strain evidence="2">KCTC 22209</strain>
    </source>
</reference>
<gene>
    <name evidence="1" type="ORF">ACFS6I_22200</name>
</gene>
<dbReference type="InterPro" id="IPR036378">
    <property type="entry name" value="FAS1_dom_sf"/>
</dbReference>
<dbReference type="Gene3D" id="2.30.180.10">
    <property type="entry name" value="FAS1 domain"/>
    <property type="match status" value="1"/>
</dbReference>
<keyword evidence="2" id="KW-1185">Reference proteome</keyword>
<proteinExistence type="predicted"/>
<protein>
    <recommendedName>
        <fullName evidence="3">FAS1 domain-containing protein</fullName>
    </recommendedName>
</protein>
<dbReference type="EMBL" id="JBHUPE010000013">
    <property type="protein sequence ID" value="MFD2906656.1"/>
    <property type="molecule type" value="Genomic_DNA"/>
</dbReference>
<organism evidence="1 2">
    <name type="scientific">Sphingobacterium anhuiense</name>
    <dbReference type="NCBI Taxonomy" id="493780"/>
    <lineage>
        <taxon>Bacteria</taxon>
        <taxon>Pseudomonadati</taxon>
        <taxon>Bacteroidota</taxon>
        <taxon>Sphingobacteriia</taxon>
        <taxon>Sphingobacteriales</taxon>
        <taxon>Sphingobacteriaceae</taxon>
        <taxon>Sphingobacterium</taxon>
    </lineage>
</organism>
<name>A0ABW5Z2I5_9SPHI</name>
<evidence type="ECO:0008006" key="3">
    <source>
        <dbReference type="Google" id="ProtNLM"/>
    </source>
</evidence>
<dbReference type="PROSITE" id="PS51257">
    <property type="entry name" value="PROKAR_LIPOPROTEIN"/>
    <property type="match status" value="1"/>
</dbReference>
<accession>A0ABW5Z2I5</accession>
<dbReference type="Proteomes" id="UP001597509">
    <property type="component" value="Unassembled WGS sequence"/>
</dbReference>
<sequence length="229" mass="26016">MKILNNNISVLALIGIVSLWLCSCNKSESPYYNYENKVQTYNGTALEYLKAQPDGTFDSLLLVLKRFPNLEDSLTNQEVTLFAPVNKNFESAVKYLNIQRKMYGLSNVYLADANQAELDTMICKYIVRGKKTTDAYLEDLDGVLVKSIVFDYPMHVRYAKMSSSGFVEGGASILNFSETFGSTFKKDWVTTKANTVNIRTNNATINILDPIHNFGFDEFTRRLFLNEEK</sequence>
<dbReference type="RefSeq" id="WP_380923842.1">
    <property type="nucleotide sequence ID" value="NZ_JBHUPE010000013.1"/>
</dbReference>